<dbReference type="EMBL" id="JAKKPZ010000045">
    <property type="protein sequence ID" value="KAI1706794.1"/>
    <property type="molecule type" value="Genomic_DNA"/>
</dbReference>
<evidence type="ECO:0000313" key="3">
    <source>
        <dbReference type="Proteomes" id="UP001201812"/>
    </source>
</evidence>
<gene>
    <name evidence="2" type="ORF">DdX_12786</name>
</gene>
<keyword evidence="3" id="KW-1185">Reference proteome</keyword>
<feature type="compositionally biased region" description="Basic and acidic residues" evidence="1">
    <location>
        <begin position="69"/>
        <end position="92"/>
    </location>
</feature>
<comment type="caution">
    <text evidence="2">The sequence shown here is derived from an EMBL/GenBank/DDBJ whole genome shotgun (WGS) entry which is preliminary data.</text>
</comment>
<dbReference type="AlphaFoldDB" id="A0AAD4R3C9"/>
<dbReference type="Proteomes" id="UP001201812">
    <property type="component" value="Unassembled WGS sequence"/>
</dbReference>
<name>A0AAD4R3C9_9BILA</name>
<protein>
    <submittedName>
        <fullName evidence="2">Uncharacterized protein</fullName>
    </submittedName>
</protein>
<accession>A0AAD4R3C9</accession>
<proteinExistence type="predicted"/>
<evidence type="ECO:0000313" key="2">
    <source>
        <dbReference type="EMBL" id="KAI1706794.1"/>
    </source>
</evidence>
<evidence type="ECO:0000256" key="1">
    <source>
        <dbReference type="SAM" id="MobiDB-lite"/>
    </source>
</evidence>
<sequence length="92" mass="10148">MSDIANLISGKDQTFEDDFLADNHIQANWVQRKVAPETVAVNKQELANLVKHDHLTQTFATSSTASSEESQKVAEELEDSSKSEKEISEGAQ</sequence>
<feature type="region of interest" description="Disordered" evidence="1">
    <location>
        <begin position="60"/>
        <end position="92"/>
    </location>
</feature>
<reference evidence="2" key="1">
    <citation type="submission" date="2022-01" db="EMBL/GenBank/DDBJ databases">
        <title>Genome Sequence Resource for Two Populations of Ditylenchus destructor, the Migratory Endoparasitic Phytonematode.</title>
        <authorList>
            <person name="Zhang H."/>
            <person name="Lin R."/>
            <person name="Xie B."/>
        </authorList>
    </citation>
    <scope>NUCLEOTIDE SEQUENCE</scope>
    <source>
        <strain evidence="2">BazhouSP</strain>
    </source>
</reference>
<organism evidence="2 3">
    <name type="scientific">Ditylenchus destructor</name>
    <dbReference type="NCBI Taxonomy" id="166010"/>
    <lineage>
        <taxon>Eukaryota</taxon>
        <taxon>Metazoa</taxon>
        <taxon>Ecdysozoa</taxon>
        <taxon>Nematoda</taxon>
        <taxon>Chromadorea</taxon>
        <taxon>Rhabditida</taxon>
        <taxon>Tylenchina</taxon>
        <taxon>Tylenchomorpha</taxon>
        <taxon>Sphaerularioidea</taxon>
        <taxon>Anguinidae</taxon>
        <taxon>Anguininae</taxon>
        <taxon>Ditylenchus</taxon>
    </lineage>
</organism>